<reference evidence="2 3" key="1">
    <citation type="submission" date="2024-02" db="EMBL/GenBank/DDBJ databases">
        <title>Chromosome-scale genome assembly of the rough periwinkle Littorina saxatilis.</title>
        <authorList>
            <person name="De Jode A."/>
            <person name="Faria R."/>
            <person name="Formenti G."/>
            <person name="Sims Y."/>
            <person name="Smith T.P."/>
            <person name="Tracey A."/>
            <person name="Wood J.M.D."/>
            <person name="Zagrodzka Z.B."/>
            <person name="Johannesson K."/>
            <person name="Butlin R.K."/>
            <person name="Leder E.H."/>
        </authorList>
    </citation>
    <scope>NUCLEOTIDE SEQUENCE [LARGE SCALE GENOMIC DNA]</scope>
    <source>
        <strain evidence="2">Snail1</strain>
        <tissue evidence="2">Muscle</tissue>
    </source>
</reference>
<proteinExistence type="predicted"/>
<organism evidence="2 3">
    <name type="scientific">Littorina saxatilis</name>
    <dbReference type="NCBI Taxonomy" id="31220"/>
    <lineage>
        <taxon>Eukaryota</taxon>
        <taxon>Metazoa</taxon>
        <taxon>Spiralia</taxon>
        <taxon>Lophotrochozoa</taxon>
        <taxon>Mollusca</taxon>
        <taxon>Gastropoda</taxon>
        <taxon>Caenogastropoda</taxon>
        <taxon>Littorinimorpha</taxon>
        <taxon>Littorinoidea</taxon>
        <taxon>Littorinidae</taxon>
        <taxon>Littorina</taxon>
    </lineage>
</organism>
<evidence type="ECO:0000313" key="3">
    <source>
        <dbReference type="Proteomes" id="UP001374579"/>
    </source>
</evidence>
<feature type="compositionally biased region" description="Polar residues" evidence="1">
    <location>
        <begin position="140"/>
        <end position="149"/>
    </location>
</feature>
<evidence type="ECO:0000313" key="2">
    <source>
        <dbReference type="EMBL" id="KAK7099158.1"/>
    </source>
</evidence>
<accession>A0AAN9B4R3</accession>
<sequence length="280" mass="29330">MTTQVAPLGPALGQTLMPTLPQPGHEEEEVAARGHAAGTGDAGQGRAAREEIVAVVVVVVEGRGETGGEVAARKWNVGVSAVTGRREPRKMKRRPRAGKRNAADAPDPPATGNAADPAIARGADAADLATAAGVPASVASRRSLTSPWSHPSVMAVPEPATTTTTTAAVTRATTETTSISTTARSPSKRSRPTRATQMSLPARGVPRGSHPLPLLRKKGKRTPSQSKEQRPRHRTAQIWTGPCEERVHFCTILLFCVVEEVTEGVCCSGRTVQRQAVCAG</sequence>
<feature type="compositionally biased region" description="Low complexity" evidence="1">
    <location>
        <begin position="155"/>
        <end position="184"/>
    </location>
</feature>
<dbReference type="AlphaFoldDB" id="A0AAN9B4R3"/>
<feature type="region of interest" description="Disordered" evidence="1">
    <location>
        <begin position="140"/>
        <end position="233"/>
    </location>
</feature>
<feature type="compositionally biased region" description="Basic residues" evidence="1">
    <location>
        <begin position="87"/>
        <end position="99"/>
    </location>
</feature>
<comment type="caution">
    <text evidence="2">The sequence shown here is derived from an EMBL/GenBank/DDBJ whole genome shotgun (WGS) entry which is preliminary data.</text>
</comment>
<protein>
    <submittedName>
        <fullName evidence="2">Uncharacterized protein</fullName>
    </submittedName>
</protein>
<dbReference type="EMBL" id="JBAMIC010000012">
    <property type="protein sequence ID" value="KAK7099158.1"/>
    <property type="molecule type" value="Genomic_DNA"/>
</dbReference>
<gene>
    <name evidence="2" type="ORF">V1264_003343</name>
</gene>
<dbReference type="Proteomes" id="UP001374579">
    <property type="component" value="Unassembled WGS sequence"/>
</dbReference>
<keyword evidence="3" id="KW-1185">Reference proteome</keyword>
<feature type="region of interest" description="Disordered" evidence="1">
    <location>
        <begin position="1"/>
        <end position="45"/>
    </location>
</feature>
<name>A0AAN9B4R3_9CAEN</name>
<evidence type="ECO:0000256" key="1">
    <source>
        <dbReference type="SAM" id="MobiDB-lite"/>
    </source>
</evidence>
<feature type="region of interest" description="Disordered" evidence="1">
    <location>
        <begin position="83"/>
        <end position="117"/>
    </location>
</feature>